<accession>A0ABR4ASF4</accession>
<keyword evidence="4 8" id="KW-0732">Signal</keyword>
<gene>
    <name evidence="9" type="ORF">N7G274_000547</name>
</gene>
<feature type="signal peptide" evidence="8">
    <location>
        <begin position="1"/>
        <end position="20"/>
    </location>
</feature>
<keyword evidence="5" id="KW-0378">Hydrolase</keyword>
<evidence type="ECO:0000256" key="3">
    <source>
        <dbReference type="ARBA" id="ARBA00022487"/>
    </source>
</evidence>
<dbReference type="EC" id="3.1.1.74" evidence="2"/>
<evidence type="ECO:0000256" key="7">
    <source>
        <dbReference type="ARBA" id="ARBA00034045"/>
    </source>
</evidence>
<protein>
    <recommendedName>
        <fullName evidence="2">cutinase</fullName>
        <ecNumber evidence="2">3.1.1.74</ecNumber>
    </recommendedName>
</protein>
<feature type="chain" id="PRO_5046894745" description="cutinase" evidence="8">
    <location>
        <begin position="21"/>
        <end position="253"/>
    </location>
</feature>
<sequence length="253" mass="26476">MKSNILLPFFTLVLGTVASPAPIPNPNDPTATTNNPTPCTFTLTPGSGFRISTKCVPTNCAGVQAIGVTRNDLLDGPCKPLTLIFARGTTEGGNIGNIVGPPFIDALNSQLSSAQIAVQGVNDYPADIAGFNEGGSPSGSKNMAQLIKLAKSRCPHTKLCVSGYSQGAQVAHNAANMISQAETDFINSAVLWGDPDDGAPFGRVPARKVSTDCHFGDDICLHGNLVLPPHQDYCLDAQQEASFVVQRSGLRKA</sequence>
<keyword evidence="10" id="KW-1185">Reference proteome</keyword>
<comment type="caution">
    <text evidence="9">The sequence shown here is derived from an EMBL/GenBank/DDBJ whole genome shotgun (WGS) entry which is preliminary data.</text>
</comment>
<reference evidence="9 10" key="1">
    <citation type="submission" date="2024-09" db="EMBL/GenBank/DDBJ databases">
        <title>Rethinking Asexuality: The Enigmatic Case of Functional Sexual Genes in Lepraria (Stereocaulaceae).</title>
        <authorList>
            <person name="Doellman M."/>
            <person name="Sun Y."/>
            <person name="Barcenas-Pena A."/>
            <person name="Lumbsch H.T."/>
            <person name="Grewe F."/>
        </authorList>
    </citation>
    <scope>NUCLEOTIDE SEQUENCE [LARGE SCALE GENOMIC DNA]</scope>
    <source>
        <strain evidence="9 10">Mercado 3170</strain>
    </source>
</reference>
<dbReference type="PANTHER" id="PTHR48250:SF1">
    <property type="entry name" value="CUTINASE"/>
    <property type="match status" value="1"/>
</dbReference>
<comment type="catalytic activity">
    <reaction evidence="7">
        <text>cutin + H2O = cutin monomers.</text>
        <dbReference type="EC" id="3.1.1.74"/>
    </reaction>
</comment>
<dbReference type="PANTHER" id="PTHR48250">
    <property type="entry name" value="CUTINASE 2-RELATED"/>
    <property type="match status" value="1"/>
</dbReference>
<evidence type="ECO:0000313" key="10">
    <source>
        <dbReference type="Proteomes" id="UP001590950"/>
    </source>
</evidence>
<evidence type="ECO:0000256" key="5">
    <source>
        <dbReference type="ARBA" id="ARBA00022801"/>
    </source>
</evidence>
<evidence type="ECO:0000256" key="1">
    <source>
        <dbReference type="ARBA" id="ARBA00007534"/>
    </source>
</evidence>
<evidence type="ECO:0000313" key="9">
    <source>
        <dbReference type="EMBL" id="KAL2048635.1"/>
    </source>
</evidence>
<dbReference type="InterPro" id="IPR000675">
    <property type="entry name" value="Cutinase/axe"/>
</dbReference>
<evidence type="ECO:0000256" key="4">
    <source>
        <dbReference type="ARBA" id="ARBA00022729"/>
    </source>
</evidence>
<dbReference type="PRINTS" id="PR00129">
    <property type="entry name" value="CUTINASE"/>
</dbReference>
<keyword evidence="3" id="KW-0719">Serine esterase</keyword>
<proteinExistence type="inferred from homology"/>
<dbReference type="SUPFAM" id="SSF53474">
    <property type="entry name" value="alpha/beta-Hydrolases"/>
    <property type="match status" value="1"/>
</dbReference>
<evidence type="ECO:0000256" key="2">
    <source>
        <dbReference type="ARBA" id="ARBA00013095"/>
    </source>
</evidence>
<organism evidence="9 10">
    <name type="scientific">Stereocaulon virgatum</name>
    <dbReference type="NCBI Taxonomy" id="373712"/>
    <lineage>
        <taxon>Eukaryota</taxon>
        <taxon>Fungi</taxon>
        <taxon>Dikarya</taxon>
        <taxon>Ascomycota</taxon>
        <taxon>Pezizomycotina</taxon>
        <taxon>Lecanoromycetes</taxon>
        <taxon>OSLEUM clade</taxon>
        <taxon>Lecanoromycetidae</taxon>
        <taxon>Lecanorales</taxon>
        <taxon>Lecanorineae</taxon>
        <taxon>Stereocaulaceae</taxon>
        <taxon>Stereocaulon</taxon>
    </lineage>
</organism>
<dbReference type="InterPro" id="IPR029058">
    <property type="entry name" value="AB_hydrolase_fold"/>
</dbReference>
<dbReference type="InterPro" id="IPR011150">
    <property type="entry name" value="Cutinase_monf"/>
</dbReference>
<dbReference type="Proteomes" id="UP001590950">
    <property type="component" value="Unassembled WGS sequence"/>
</dbReference>
<comment type="similarity">
    <text evidence="1">Belongs to the cutinase family.</text>
</comment>
<dbReference type="Pfam" id="PF01083">
    <property type="entry name" value="Cutinase"/>
    <property type="match status" value="1"/>
</dbReference>
<dbReference type="EMBL" id="JBEFKJ010000001">
    <property type="protein sequence ID" value="KAL2048635.1"/>
    <property type="molecule type" value="Genomic_DNA"/>
</dbReference>
<name>A0ABR4ASF4_9LECA</name>
<dbReference type="SMART" id="SM01110">
    <property type="entry name" value="Cutinase"/>
    <property type="match status" value="1"/>
</dbReference>
<evidence type="ECO:0000256" key="8">
    <source>
        <dbReference type="SAM" id="SignalP"/>
    </source>
</evidence>
<dbReference type="Gene3D" id="3.40.50.1820">
    <property type="entry name" value="alpha/beta hydrolase"/>
    <property type="match status" value="1"/>
</dbReference>
<keyword evidence="6" id="KW-1015">Disulfide bond</keyword>
<evidence type="ECO:0000256" key="6">
    <source>
        <dbReference type="ARBA" id="ARBA00023157"/>
    </source>
</evidence>